<sequence>MKKAAIALLVVVFVIYLIEDCNTLKVKDLPEPQSFKDAKKLAKDDLSLSFLYTNREDCMTNCKLLATCPKLSPECCGKKPIPECQELDVVIAANKG</sequence>
<protein>
    <submittedName>
        <fullName evidence="2">SLPTX10</fullName>
    </submittedName>
</protein>
<dbReference type="EMBL" id="GGNE01000236">
    <property type="protein sequence ID" value="MIC88777.1"/>
    <property type="molecule type" value="Transcribed_RNA"/>
</dbReference>
<evidence type="ECO:0000256" key="1">
    <source>
        <dbReference type="SAM" id="SignalP"/>
    </source>
</evidence>
<organism evidence="2">
    <name type="scientific">Scolopendra viridis</name>
    <name type="common">Giant centipede</name>
    <dbReference type="NCBI Taxonomy" id="118503"/>
    <lineage>
        <taxon>Eukaryota</taxon>
        <taxon>Metazoa</taxon>
        <taxon>Ecdysozoa</taxon>
        <taxon>Arthropoda</taxon>
        <taxon>Myriapoda</taxon>
        <taxon>Chilopoda</taxon>
        <taxon>Pleurostigmophora</taxon>
        <taxon>Scolopendromorpha</taxon>
        <taxon>Scolopendridae</taxon>
        <taxon>Scolopendra</taxon>
    </lineage>
</organism>
<name>A0A4D5R9H5_SCOVI</name>
<proteinExistence type="predicted"/>
<gene>
    <name evidence="2" type="primary">SLPTX10</name>
</gene>
<accession>A0A4D5R9H5</accession>
<dbReference type="AlphaFoldDB" id="A0A4D5R9H5"/>
<feature type="chain" id="PRO_5020027309" evidence="1">
    <location>
        <begin position="24"/>
        <end position="96"/>
    </location>
</feature>
<feature type="signal peptide" evidence="1">
    <location>
        <begin position="1"/>
        <end position="23"/>
    </location>
</feature>
<evidence type="ECO:0000313" key="2">
    <source>
        <dbReference type="EMBL" id="MIC88777.1"/>
    </source>
</evidence>
<keyword evidence="1" id="KW-0732">Signal</keyword>
<reference evidence="2" key="1">
    <citation type="journal article" date="2018" name="Toxicon">
        <title>Venom-gland transcriptomics and venom proteomics of the giant Florida blue centipede, Scolopendra viridis.</title>
        <authorList>
            <person name="Ward M.J."/>
            <person name="Rokyta D.R."/>
        </authorList>
    </citation>
    <scope>NUCLEOTIDE SEQUENCE</scope>
    <source>
        <tissue evidence="2">Venom gland</tissue>
    </source>
</reference>